<evidence type="ECO:0000313" key="2">
    <source>
        <dbReference type="Proteomes" id="UP000663848"/>
    </source>
</evidence>
<sequence length="267" mass="31190">MQDNATAIISSRGNQAYILAAASIYDEWVRNNYDLQVWQNYLKMSTDDKHWAKEVIKRTKRRDDLTNSRFIHKTIHRLTTSIAEANAIISNLQIQLTTYWSQIASSGATSTTTTTNNNRTREPTGRLEKIILKYMQNCTQHVRQKAENRILLAKVEMEEYKALEVFEQLATPLQWTAHLILKSKMKLYGTKSKNYLSATKRVEYDLPPKFISNIDFTFKIDESIFNKDEAQALYNQMRHITKEYRVQAMSLYVQSTNRECEILTDEI</sequence>
<comment type="caution">
    <text evidence="1">The sequence shown here is derived from an EMBL/GenBank/DDBJ whole genome shotgun (WGS) entry which is preliminary data.</text>
</comment>
<feature type="non-terminal residue" evidence="1">
    <location>
        <position position="267"/>
    </location>
</feature>
<name>A0A821YYZ7_9BILA</name>
<reference evidence="1" key="1">
    <citation type="submission" date="2021-02" db="EMBL/GenBank/DDBJ databases">
        <authorList>
            <person name="Nowell W R."/>
        </authorList>
    </citation>
    <scope>NUCLEOTIDE SEQUENCE</scope>
</reference>
<dbReference type="Proteomes" id="UP000663848">
    <property type="component" value="Unassembled WGS sequence"/>
</dbReference>
<proteinExistence type="predicted"/>
<accession>A0A821YYZ7</accession>
<evidence type="ECO:0000313" key="1">
    <source>
        <dbReference type="EMBL" id="CAF4967895.1"/>
    </source>
</evidence>
<organism evidence="1 2">
    <name type="scientific">Rotaria socialis</name>
    <dbReference type="NCBI Taxonomy" id="392032"/>
    <lineage>
        <taxon>Eukaryota</taxon>
        <taxon>Metazoa</taxon>
        <taxon>Spiralia</taxon>
        <taxon>Gnathifera</taxon>
        <taxon>Rotifera</taxon>
        <taxon>Eurotatoria</taxon>
        <taxon>Bdelloidea</taxon>
        <taxon>Philodinida</taxon>
        <taxon>Philodinidae</taxon>
        <taxon>Rotaria</taxon>
    </lineage>
</organism>
<dbReference type="EMBL" id="CAJOBR010025729">
    <property type="protein sequence ID" value="CAF4967895.1"/>
    <property type="molecule type" value="Genomic_DNA"/>
</dbReference>
<gene>
    <name evidence="1" type="ORF">QYT958_LOCUS34917</name>
</gene>
<dbReference type="AlphaFoldDB" id="A0A821YYZ7"/>
<protein>
    <submittedName>
        <fullName evidence="1">Uncharacterized protein</fullName>
    </submittedName>
</protein>